<dbReference type="EMBL" id="VOLT01000004">
    <property type="protein sequence ID" value="TWX68917.1"/>
    <property type="molecule type" value="Genomic_DNA"/>
</dbReference>
<reference evidence="1 2" key="1">
    <citation type="submission" date="2019-07" db="EMBL/GenBank/DDBJ databases">
        <title>Genomes of sea-ice associated Colwellia species.</title>
        <authorList>
            <person name="Bowman J.P."/>
        </authorList>
    </citation>
    <scope>NUCLEOTIDE SEQUENCE [LARGE SCALE GENOMIC DNA]</scope>
    <source>
        <strain evidence="1 2">ACAM 459</strain>
    </source>
</reference>
<name>A0A5C6QJN8_9GAMM</name>
<keyword evidence="2" id="KW-1185">Reference proteome</keyword>
<protein>
    <submittedName>
        <fullName evidence="1">Integrase</fullName>
    </submittedName>
</protein>
<accession>A0A5C6QJN8</accession>
<comment type="caution">
    <text evidence="1">The sequence shown here is derived from an EMBL/GenBank/DDBJ whole genome shotgun (WGS) entry which is preliminary data.</text>
</comment>
<proteinExistence type="predicted"/>
<evidence type="ECO:0000313" key="2">
    <source>
        <dbReference type="Proteomes" id="UP000321822"/>
    </source>
</evidence>
<evidence type="ECO:0000313" key="1">
    <source>
        <dbReference type="EMBL" id="TWX68917.1"/>
    </source>
</evidence>
<gene>
    <name evidence="1" type="ORF">ESZ36_10495</name>
</gene>
<sequence>MFFYSKQGLCPQECIAHSYVKSKKKDKEGRIGWTKIQAAKLVIYTTV</sequence>
<organism evidence="1 2">
    <name type="scientific">Colwellia demingiae</name>
    <dbReference type="NCBI Taxonomy" id="89401"/>
    <lineage>
        <taxon>Bacteria</taxon>
        <taxon>Pseudomonadati</taxon>
        <taxon>Pseudomonadota</taxon>
        <taxon>Gammaproteobacteria</taxon>
        <taxon>Alteromonadales</taxon>
        <taxon>Colwelliaceae</taxon>
        <taxon>Colwellia</taxon>
    </lineage>
</organism>
<dbReference type="Proteomes" id="UP000321822">
    <property type="component" value="Unassembled WGS sequence"/>
</dbReference>
<dbReference type="AlphaFoldDB" id="A0A5C6QJN8"/>